<evidence type="ECO:0000313" key="1">
    <source>
        <dbReference type="EMBL" id="KAJ2967713.1"/>
    </source>
</evidence>
<comment type="caution">
    <text evidence="1">The sequence shown here is derived from an EMBL/GenBank/DDBJ whole genome shotgun (WGS) entry which is preliminary data.</text>
</comment>
<accession>A0ACC1MNB2</accession>
<proteinExistence type="predicted"/>
<dbReference type="Proteomes" id="UP001143856">
    <property type="component" value="Unassembled WGS sequence"/>
</dbReference>
<keyword evidence="2" id="KW-1185">Reference proteome</keyword>
<sequence length="224" mass="25072">MEGVSERQKAQLGRRVSSKMTEEQQWYTIFDILFPGAPRPISPYVDTELTEELAGFQDFLVDRGPALLTQFLRQRGENTSDLPQEERDLASFQETVLADGLRFICERWADDSRTSDDTAQSDVPSGAEQLTETGLVISSLEESLAITRSTQSYIQNAELFGSDGLGQAGQAGHSDTVFPYIAPHGANLDQNGTDMPWSYEAVFNTDFHFDLDFSQPEIFETRKI</sequence>
<evidence type="ECO:0000313" key="2">
    <source>
        <dbReference type="Proteomes" id="UP001143856"/>
    </source>
</evidence>
<dbReference type="EMBL" id="JAPDGR010004583">
    <property type="protein sequence ID" value="KAJ2967713.1"/>
    <property type="molecule type" value="Genomic_DNA"/>
</dbReference>
<gene>
    <name evidence="1" type="ORF">NUW58_g10386</name>
</gene>
<reference evidence="1" key="1">
    <citation type="submission" date="2022-10" db="EMBL/GenBank/DDBJ databases">
        <title>Genome Sequence of Xylaria curta.</title>
        <authorList>
            <person name="Buettner E."/>
        </authorList>
    </citation>
    <scope>NUCLEOTIDE SEQUENCE</scope>
    <source>
        <strain evidence="1">Babe10</strain>
    </source>
</reference>
<name>A0ACC1MNB2_9PEZI</name>
<organism evidence="1 2">
    <name type="scientific">Xylaria curta</name>
    <dbReference type="NCBI Taxonomy" id="42375"/>
    <lineage>
        <taxon>Eukaryota</taxon>
        <taxon>Fungi</taxon>
        <taxon>Dikarya</taxon>
        <taxon>Ascomycota</taxon>
        <taxon>Pezizomycotina</taxon>
        <taxon>Sordariomycetes</taxon>
        <taxon>Xylariomycetidae</taxon>
        <taxon>Xylariales</taxon>
        <taxon>Xylariaceae</taxon>
        <taxon>Xylaria</taxon>
    </lineage>
</organism>
<protein>
    <submittedName>
        <fullName evidence="1">Uncharacterized protein</fullName>
    </submittedName>
</protein>